<comment type="caution">
    <text evidence="3">The sequence shown here is derived from an EMBL/GenBank/DDBJ whole genome shotgun (WGS) entry which is preliminary data.</text>
</comment>
<dbReference type="Pfam" id="PF01569">
    <property type="entry name" value="PAP2"/>
    <property type="match status" value="1"/>
</dbReference>
<feature type="domain" description="Phosphatidic acid phosphatase type 2/haloperoxidase" evidence="2">
    <location>
        <begin position="46"/>
        <end position="160"/>
    </location>
</feature>
<gene>
    <name evidence="3" type="ORF">SDC9_72638</name>
</gene>
<dbReference type="PANTHER" id="PTHR14969">
    <property type="entry name" value="SPHINGOSINE-1-PHOSPHATE PHOSPHOHYDROLASE"/>
    <property type="match status" value="1"/>
</dbReference>
<dbReference type="PANTHER" id="PTHR14969:SF13">
    <property type="entry name" value="AT30094P"/>
    <property type="match status" value="1"/>
</dbReference>
<feature type="transmembrane region" description="Helical" evidence="1">
    <location>
        <begin position="240"/>
        <end position="261"/>
    </location>
</feature>
<dbReference type="InterPro" id="IPR036938">
    <property type="entry name" value="PAP2/HPO_sf"/>
</dbReference>
<dbReference type="AlphaFoldDB" id="A0A644YD50"/>
<protein>
    <recommendedName>
        <fullName evidence="2">Phosphatidic acid phosphatase type 2/haloperoxidase domain-containing protein</fullName>
    </recommendedName>
</protein>
<proteinExistence type="predicted"/>
<keyword evidence="1" id="KW-0472">Membrane</keyword>
<sequence>MEFLRLLEEIRTPLFNAIFQFFTLFGEETLFMVFAMVFFWCVDKKSGYFLLYVSFLGATINQFLKLVFCVPRPWVLDKNFTIVESARDAATGYSFPSGHTQSAAGLFLGIARIRKEVWIRIVCVAIALLVAFSRMYLGVHTPADVLVSLGVALLLVFGAYPLFQLAWKNGKWFILLLGLLLVTGVALLMYVEIVPLPANAILEFSADGAKTAYTMFGTSLGLMFVLWIEQKYIKFSVKAVWWAQILKAAIGLGLVIAVRLLLKEPLLALFNGHNVAHTIRYFLMVVLGGAVWPLTFKFWGNLGNKKEAAKA</sequence>
<reference evidence="3" key="1">
    <citation type="submission" date="2019-08" db="EMBL/GenBank/DDBJ databases">
        <authorList>
            <person name="Kucharzyk K."/>
            <person name="Murdoch R.W."/>
            <person name="Higgins S."/>
            <person name="Loffler F."/>
        </authorList>
    </citation>
    <scope>NUCLEOTIDE SEQUENCE</scope>
</reference>
<feature type="transmembrane region" description="Helical" evidence="1">
    <location>
        <begin position="281"/>
        <end position="300"/>
    </location>
</feature>
<dbReference type="InterPro" id="IPR000326">
    <property type="entry name" value="PAP2/HPO"/>
</dbReference>
<evidence type="ECO:0000256" key="1">
    <source>
        <dbReference type="SAM" id="Phobius"/>
    </source>
</evidence>
<dbReference type="EMBL" id="VSSQ01004657">
    <property type="protein sequence ID" value="MPM26137.1"/>
    <property type="molecule type" value="Genomic_DNA"/>
</dbReference>
<keyword evidence="1" id="KW-1133">Transmembrane helix</keyword>
<dbReference type="SMART" id="SM00014">
    <property type="entry name" value="acidPPc"/>
    <property type="match status" value="1"/>
</dbReference>
<accession>A0A644YD50</accession>
<organism evidence="3">
    <name type="scientific">bioreactor metagenome</name>
    <dbReference type="NCBI Taxonomy" id="1076179"/>
    <lineage>
        <taxon>unclassified sequences</taxon>
        <taxon>metagenomes</taxon>
        <taxon>ecological metagenomes</taxon>
    </lineage>
</organism>
<evidence type="ECO:0000259" key="2">
    <source>
        <dbReference type="SMART" id="SM00014"/>
    </source>
</evidence>
<feature type="transmembrane region" description="Helical" evidence="1">
    <location>
        <begin position="46"/>
        <end position="68"/>
    </location>
</feature>
<feature type="transmembrane region" description="Helical" evidence="1">
    <location>
        <begin position="145"/>
        <end position="163"/>
    </location>
</feature>
<feature type="transmembrane region" description="Helical" evidence="1">
    <location>
        <begin position="117"/>
        <end position="139"/>
    </location>
</feature>
<feature type="transmembrane region" description="Helical" evidence="1">
    <location>
        <begin position="21"/>
        <end position="40"/>
    </location>
</feature>
<feature type="transmembrane region" description="Helical" evidence="1">
    <location>
        <begin position="211"/>
        <end position="228"/>
    </location>
</feature>
<keyword evidence="1" id="KW-0812">Transmembrane</keyword>
<dbReference type="Gene3D" id="1.20.144.10">
    <property type="entry name" value="Phosphatidic acid phosphatase type 2/haloperoxidase"/>
    <property type="match status" value="1"/>
</dbReference>
<dbReference type="SUPFAM" id="SSF48317">
    <property type="entry name" value="Acid phosphatase/Vanadium-dependent haloperoxidase"/>
    <property type="match status" value="1"/>
</dbReference>
<feature type="transmembrane region" description="Helical" evidence="1">
    <location>
        <begin position="172"/>
        <end position="191"/>
    </location>
</feature>
<evidence type="ECO:0000313" key="3">
    <source>
        <dbReference type="EMBL" id="MPM26137.1"/>
    </source>
</evidence>
<name>A0A644YD50_9ZZZZ</name>